<accession>A0AA90KGQ0</accession>
<dbReference type="Pfam" id="PF00501">
    <property type="entry name" value="AMP-binding"/>
    <property type="match status" value="2"/>
</dbReference>
<dbReference type="CDD" id="cd19531">
    <property type="entry name" value="LCL_NRPS-like"/>
    <property type="match status" value="1"/>
</dbReference>
<keyword evidence="2" id="KW-0596">Phosphopantetheine</keyword>
<evidence type="ECO:0000256" key="1">
    <source>
        <dbReference type="ARBA" id="ARBA00001957"/>
    </source>
</evidence>
<evidence type="ECO:0000256" key="3">
    <source>
        <dbReference type="ARBA" id="ARBA00022553"/>
    </source>
</evidence>
<feature type="region of interest" description="Disordered" evidence="4">
    <location>
        <begin position="114"/>
        <end position="177"/>
    </location>
</feature>
<dbReference type="InterPro" id="IPR010071">
    <property type="entry name" value="AA_adenyl_dom"/>
</dbReference>
<dbReference type="PANTHER" id="PTHR45527">
    <property type="entry name" value="NONRIBOSOMAL PEPTIDE SYNTHETASE"/>
    <property type="match status" value="1"/>
</dbReference>
<feature type="compositionally biased region" description="Low complexity" evidence="4">
    <location>
        <begin position="1639"/>
        <end position="1648"/>
    </location>
</feature>
<dbReference type="GO" id="GO:0043041">
    <property type="term" value="P:amino acid activation for nonribosomal peptide biosynthetic process"/>
    <property type="evidence" value="ECO:0007669"/>
    <property type="project" value="TreeGrafter"/>
</dbReference>
<name>A0AA90KGQ0_9ACTN</name>
<dbReference type="Gene3D" id="3.40.50.980">
    <property type="match status" value="3"/>
</dbReference>
<dbReference type="PROSITE" id="PS00455">
    <property type="entry name" value="AMP_BINDING"/>
    <property type="match status" value="2"/>
</dbReference>
<feature type="compositionally biased region" description="Low complexity" evidence="4">
    <location>
        <begin position="129"/>
        <end position="141"/>
    </location>
</feature>
<dbReference type="InterPro" id="IPR009081">
    <property type="entry name" value="PP-bd_ACP"/>
</dbReference>
<dbReference type="Gene3D" id="3.40.50.12780">
    <property type="entry name" value="N-terminal domain of ligase-like"/>
    <property type="match status" value="1"/>
</dbReference>
<dbReference type="Gene3D" id="1.10.1200.10">
    <property type="entry name" value="ACP-like"/>
    <property type="match status" value="2"/>
</dbReference>
<dbReference type="GO" id="GO:0031177">
    <property type="term" value="F:phosphopantetheine binding"/>
    <property type="evidence" value="ECO:0007669"/>
    <property type="project" value="InterPro"/>
</dbReference>
<dbReference type="SMART" id="SM00823">
    <property type="entry name" value="PKS_PP"/>
    <property type="match status" value="1"/>
</dbReference>
<dbReference type="GO" id="GO:0017000">
    <property type="term" value="P:antibiotic biosynthetic process"/>
    <property type="evidence" value="ECO:0007669"/>
    <property type="project" value="UniProtKB-ARBA"/>
</dbReference>
<evidence type="ECO:0000313" key="6">
    <source>
        <dbReference type="EMBL" id="MDI5970845.1"/>
    </source>
</evidence>
<dbReference type="Gene3D" id="3.30.559.10">
    <property type="entry name" value="Chloramphenicol acetyltransferase-like domain"/>
    <property type="match status" value="1"/>
</dbReference>
<protein>
    <submittedName>
        <fullName evidence="6">Amino acid adenylation domain-containing protein</fullName>
    </submittedName>
</protein>
<feature type="domain" description="Carrier" evidence="5">
    <location>
        <begin position="1663"/>
        <end position="1739"/>
    </location>
</feature>
<dbReference type="Gene3D" id="3.30.559.30">
    <property type="entry name" value="Nonribosomal peptide synthetase, condensation domain"/>
    <property type="match status" value="1"/>
</dbReference>
<dbReference type="InterPro" id="IPR025110">
    <property type="entry name" value="AMP-bd_C"/>
</dbReference>
<dbReference type="SUPFAM" id="SSF52777">
    <property type="entry name" value="CoA-dependent acyltransferases"/>
    <property type="match status" value="2"/>
</dbReference>
<gene>
    <name evidence="6" type="ORF">POF50_016095</name>
</gene>
<dbReference type="InterPro" id="IPR036736">
    <property type="entry name" value="ACP-like_sf"/>
</dbReference>
<feature type="region of interest" description="Disordered" evidence="4">
    <location>
        <begin position="571"/>
        <end position="605"/>
    </location>
</feature>
<dbReference type="NCBIfam" id="TIGR01733">
    <property type="entry name" value="AA-adenyl-dom"/>
    <property type="match status" value="1"/>
</dbReference>
<feature type="compositionally biased region" description="Pro residues" evidence="4">
    <location>
        <begin position="119"/>
        <end position="128"/>
    </location>
</feature>
<dbReference type="RefSeq" id="WP_282698763.1">
    <property type="nucleotide sequence ID" value="NZ_JABXJJ020000018.1"/>
</dbReference>
<dbReference type="Gene3D" id="2.30.38.10">
    <property type="entry name" value="Luciferase, Domain 3"/>
    <property type="match status" value="1"/>
</dbReference>
<dbReference type="SUPFAM" id="SSF56801">
    <property type="entry name" value="Acetyl-CoA synthetase-like"/>
    <property type="match status" value="2"/>
</dbReference>
<dbReference type="Pfam" id="PF00668">
    <property type="entry name" value="Condensation"/>
    <property type="match status" value="1"/>
</dbReference>
<dbReference type="InterPro" id="IPR045851">
    <property type="entry name" value="AMP-bd_C_sf"/>
</dbReference>
<dbReference type="InterPro" id="IPR001242">
    <property type="entry name" value="Condensation_dom"/>
</dbReference>
<dbReference type="EMBL" id="JABXJJ020000018">
    <property type="protein sequence ID" value="MDI5970845.1"/>
    <property type="molecule type" value="Genomic_DNA"/>
</dbReference>
<dbReference type="Pfam" id="PF00550">
    <property type="entry name" value="PP-binding"/>
    <property type="match status" value="1"/>
</dbReference>
<evidence type="ECO:0000256" key="4">
    <source>
        <dbReference type="SAM" id="MobiDB-lite"/>
    </source>
</evidence>
<dbReference type="GO" id="GO:0008610">
    <property type="term" value="P:lipid biosynthetic process"/>
    <property type="evidence" value="ECO:0007669"/>
    <property type="project" value="UniProtKB-ARBA"/>
</dbReference>
<dbReference type="CDD" id="cd05930">
    <property type="entry name" value="A_NRPS"/>
    <property type="match status" value="1"/>
</dbReference>
<organism evidence="6">
    <name type="scientific">Streptantibioticus silvisoli</name>
    <dbReference type="NCBI Taxonomy" id="2705255"/>
    <lineage>
        <taxon>Bacteria</taxon>
        <taxon>Bacillati</taxon>
        <taxon>Actinomycetota</taxon>
        <taxon>Actinomycetes</taxon>
        <taxon>Kitasatosporales</taxon>
        <taxon>Streptomycetaceae</taxon>
        <taxon>Streptantibioticus</taxon>
    </lineage>
</organism>
<dbReference type="Pfam" id="PF13193">
    <property type="entry name" value="AMP-binding_C"/>
    <property type="match status" value="2"/>
</dbReference>
<dbReference type="InterPro" id="IPR023213">
    <property type="entry name" value="CAT-like_dom_sf"/>
</dbReference>
<dbReference type="InterPro" id="IPR000873">
    <property type="entry name" value="AMP-dep_synth/lig_dom"/>
</dbReference>
<feature type="compositionally biased region" description="Low complexity" evidence="4">
    <location>
        <begin position="150"/>
        <end position="177"/>
    </location>
</feature>
<dbReference type="PROSITE" id="PS50075">
    <property type="entry name" value="CARRIER"/>
    <property type="match status" value="1"/>
</dbReference>
<dbReference type="InterPro" id="IPR020845">
    <property type="entry name" value="AMP-binding_CS"/>
</dbReference>
<dbReference type="SUPFAM" id="SSF47336">
    <property type="entry name" value="ACP-like"/>
    <property type="match status" value="1"/>
</dbReference>
<dbReference type="Gene3D" id="3.30.300.30">
    <property type="match status" value="2"/>
</dbReference>
<sequence>MTRQATGSPARPDTLLRRFDLMAGLDPSATAVRAGTSALSYQALADASRALAARLAPVLDGRPGPVAVLLEPGPGQLTAALAALRCGKPYLPIDPAYPPHRVDRILADAAPAALIAPGGEPPPPPAPAPSAAAPAPAAPGGTASGGTASGGTASRATAADPASGGTASRATAGAPGAAEPLRVTAGVWGDATRVTGDDAYVIYTSGSTGTPKGVVIGHRGILNLLDAFQARRALPPRSRHSTCASPGFDAAVLETWTALSTGGELLVAPDSRRWNPEGFADWLARERVAHAYIPAAFLPALADGLRHGLDLGALRRVVVAVEPIPRGLLGAIGRALPDLTLINGYGPTEASVCVTMYEVTEADDGPERTPIGTAVPGIRLLVEPPATTAAAQDEAAHEVADGPGGGVRGELHIGGVGVGRHLRPDPAGRSAFYTRPAEDGTPVPYYRTGDLVRRDPDGCYTFLGRVDDMVKIRGYRVEPGDVEHALLDQPGLTQAVVLKRSPDPGAPAGRAEQLVAYVVPAPGTSPDLPGIYRRLRATLPWYAVPHRIEPLDAFPLTPHGKIDRKALAAAPLTPAPPPLSGDAPVPLAPAPQQPSGEAPVPPDGDALLRVWRDALGADGDLRVSFLANGGDSLAAGRTTALLLARLGKRVRVLDVLLAQDLEGLRATVGDAPDAVPGDDLPQGVPPARQAGSPVPATYGQRGLWFHDALHPGSAVYNEPLALRLRGPLDTGALSRAIGAVVERHEALRTGLVMSGGTLGLVVRPPGAQELTTRDLRDVPAARRADAVAQAVRETVRQPFDLAAGPHLRCHLVTCGEQDHLLVLALHHSAFDGGSADVLFEELAALYSADVRGEDATLAPEPGRYADHALRQHALITGGHLAPDLAYWRDQLAGLPQTLDLPGDVPRPRTPAGEGALVRDRLPRALTERVDALARDAAVTRYTVLLSALHILLARYCGTEDVAVGAPFSGRDLPGTERSVGYYLNTLPLRADLRGAPTFRQLLARTRRTVTDAYTHQRVPYGYLLERLGAAAPAENPYLQVCLVPEDVYRHEMTFAGVGATFEYYDTGVAKFDLTVNLIPDPGGGLRLTAEYRTDLFGGPAVERLLGHLRTLLESATARPDDPVDRLGMLPDAERARILRDFAGEAAPAPQPAAAVHQLVDRRAQSTPDAIAVVAGAEQLTYRQLIDRADQLAYYLAERGAEPGTRVGVRLPRCASAVVAFLAVLKTGAAYVPLDPAYPERRLAFMADDAGLVLELTPHLLDADREEIADGPQRPPAVAVTGQDAAYVIYTSGSTGRPKGVETPHRAVADLALGAAGWARIDERSRLLLVASLSFDMVTFDIWAALANGARLVLAPPGPLGPGGVAEAFTRHAVTHADLPTAVFHRQAEEDPYAFAGLDTLIAGGEVLDPGLAARVLAAAPDLRLINGYGPTEATTYATYHVLRGGDGGDGTGPVPLGRPTPGTRVRILDLHRQPAPVGVPGELHLGGPGLALGYLNRPDLTAERFGRDPYGAPGETLYATGDLARWRPGGTIEHTGRIDGQVKLYGHRVEPGEVEAVLRAHPDVTHAVVTRREDRPGTPYLAAYYTTADGNPLPARELTDLAAARLPAYMVPRVFTVLDRVPVTASGKTDRAALPPPAAAHAAVNPPQGGAPGTGAGQDPPAGGPAAVQERIAAIWREILVLDTVGPDERLFDIGGASLHVTLIHQRVTRDFGLPELRMIDLFSHPTLRAYAAHVHRLSERPGPAPR</sequence>
<comment type="cofactor">
    <cofactor evidence="1">
        <name>pantetheine 4'-phosphate</name>
        <dbReference type="ChEBI" id="CHEBI:47942"/>
    </cofactor>
</comment>
<reference evidence="6" key="1">
    <citation type="submission" date="2023-05" db="EMBL/GenBank/DDBJ databases">
        <title>Streptantibioticus silvisoli sp. nov., acidotolerant actinomycetes 1 from pine litter.</title>
        <authorList>
            <person name="Swiecimska M."/>
            <person name="Golinska P."/>
            <person name="Sangal V."/>
            <person name="Wachnowicz B."/>
            <person name="Goodfellow M."/>
        </authorList>
    </citation>
    <scope>NUCLEOTIDE SEQUENCE</scope>
    <source>
        <strain evidence="6">SL13</strain>
    </source>
</reference>
<evidence type="ECO:0000259" key="5">
    <source>
        <dbReference type="PROSITE" id="PS50075"/>
    </source>
</evidence>
<dbReference type="GO" id="GO:0003824">
    <property type="term" value="F:catalytic activity"/>
    <property type="evidence" value="ECO:0007669"/>
    <property type="project" value="InterPro"/>
</dbReference>
<feature type="region of interest" description="Disordered" evidence="4">
    <location>
        <begin position="1627"/>
        <end position="1667"/>
    </location>
</feature>
<dbReference type="PANTHER" id="PTHR45527:SF1">
    <property type="entry name" value="FATTY ACID SYNTHASE"/>
    <property type="match status" value="1"/>
</dbReference>
<evidence type="ECO:0000256" key="2">
    <source>
        <dbReference type="ARBA" id="ARBA00022450"/>
    </source>
</evidence>
<comment type="caution">
    <text evidence="6">The sequence shown here is derived from an EMBL/GenBank/DDBJ whole genome shotgun (WGS) entry which is preliminary data.</text>
</comment>
<keyword evidence="3" id="KW-0597">Phosphoprotein</keyword>
<dbReference type="GO" id="GO:0044550">
    <property type="term" value="P:secondary metabolite biosynthetic process"/>
    <property type="evidence" value="ECO:0007669"/>
    <property type="project" value="TreeGrafter"/>
</dbReference>
<dbReference type="InterPro" id="IPR020806">
    <property type="entry name" value="PKS_PP-bd"/>
</dbReference>
<proteinExistence type="predicted"/>
<feature type="compositionally biased region" description="Low complexity" evidence="4">
    <location>
        <begin position="1657"/>
        <end position="1667"/>
    </location>
</feature>
<dbReference type="InterPro" id="IPR042099">
    <property type="entry name" value="ANL_N_sf"/>
</dbReference>
<dbReference type="GO" id="GO:0005737">
    <property type="term" value="C:cytoplasm"/>
    <property type="evidence" value="ECO:0007669"/>
    <property type="project" value="TreeGrafter"/>
</dbReference>
<dbReference type="CDD" id="cd12117">
    <property type="entry name" value="A_NRPS_Srf_like"/>
    <property type="match status" value="1"/>
</dbReference>